<keyword evidence="2" id="KW-0479">Metal-binding</keyword>
<keyword evidence="4" id="KW-0460">Magnesium</keyword>
<dbReference type="InterPro" id="IPR029056">
    <property type="entry name" value="Ribokinase-like"/>
</dbReference>
<keyword evidence="7" id="KW-0732">Signal</keyword>
<evidence type="ECO:0000256" key="1">
    <source>
        <dbReference type="ARBA" id="ARBA00022679"/>
    </source>
</evidence>
<dbReference type="Gene3D" id="3.40.1190.20">
    <property type="match status" value="1"/>
</dbReference>
<evidence type="ECO:0000313" key="9">
    <source>
        <dbReference type="Proteomes" id="UP001150062"/>
    </source>
</evidence>
<dbReference type="PROSITE" id="PS51255">
    <property type="entry name" value="ADPK"/>
    <property type="match status" value="1"/>
</dbReference>
<keyword evidence="9" id="KW-1185">Reference proteome</keyword>
<evidence type="ECO:0000256" key="3">
    <source>
        <dbReference type="ARBA" id="ARBA00022777"/>
    </source>
</evidence>
<proteinExistence type="predicted"/>
<dbReference type="SUPFAM" id="SSF53613">
    <property type="entry name" value="Ribokinase-like"/>
    <property type="match status" value="2"/>
</dbReference>
<evidence type="ECO:0000256" key="2">
    <source>
        <dbReference type="ARBA" id="ARBA00022723"/>
    </source>
</evidence>
<feature type="chain" id="PRO_5047206008" evidence="7">
    <location>
        <begin position="22"/>
        <end position="587"/>
    </location>
</feature>
<feature type="region of interest" description="Disordered" evidence="6">
    <location>
        <begin position="187"/>
        <end position="271"/>
    </location>
</feature>
<sequence>MKFSNFSFCVILALLIATSISQNQISVSDLVQDLLTVTSQPLQRPISEKKFAIGFNANVDAISPAISILTELLSKHELSIDSFEPKDHVEIETLEQLISTFLFYYQKGAAGERFVTNSELWEEIAEIAVNYDKTTLFVGGNAALMANNAVKFGSSVLLGGHPGKIFKDLIDDRVIIADDLGKKKEKDCILEEEEEEEEEKEEEKEEELKEEENKEEQEQEEKEKSKKKNKKKASKKEKKKKESKKEKKKKKKKKKLKKKNKKEKKQSKCQKTKEIKDEIHLILEYEKDSEFSKYKSPRANRFIISNDYTNARMETMKAFYKTIPKFKPTDMVITGLHLGDGLPAKERNLGLKKLSKYLVKTTKDIPIHLETASIGYQEYMDEIFKQIIPNVDSLGLNEQEASSIAIALGWDQERIDKIAASISDPTEIARLAKEIFAFHSGKRLSRVHFHCLGWHMIIQKKDSLWEDAFQTVAAGSLRASMQACGLDREQLDKNPQFVKKNYKLLAEPINTDAFKEIEPSFETKFVKQLELDDLDLFWVQVAVCNKPVKTVGLGDAISITGFANSEFNIPKQEEKQEEKKTNIKQEL</sequence>
<feature type="signal peptide" evidence="7">
    <location>
        <begin position="1"/>
        <end position="21"/>
    </location>
</feature>
<feature type="compositionally biased region" description="Basic residues" evidence="6">
    <location>
        <begin position="225"/>
        <end position="270"/>
    </location>
</feature>
<dbReference type="InterPro" id="IPR007666">
    <property type="entry name" value="ADP_PFK/GK"/>
</dbReference>
<evidence type="ECO:0000256" key="7">
    <source>
        <dbReference type="SAM" id="SignalP"/>
    </source>
</evidence>
<keyword evidence="1" id="KW-0808">Transferase</keyword>
<evidence type="ECO:0000256" key="5">
    <source>
        <dbReference type="ARBA" id="ARBA00023152"/>
    </source>
</evidence>
<evidence type="ECO:0000256" key="4">
    <source>
        <dbReference type="ARBA" id="ARBA00022842"/>
    </source>
</evidence>
<name>A0ABQ8X8P9_9EUKA</name>
<feature type="compositionally biased region" description="Acidic residues" evidence="6">
    <location>
        <begin position="190"/>
        <end position="220"/>
    </location>
</feature>
<keyword evidence="3" id="KW-0418">Kinase</keyword>
<evidence type="ECO:0000256" key="6">
    <source>
        <dbReference type="SAM" id="MobiDB-lite"/>
    </source>
</evidence>
<evidence type="ECO:0000313" key="8">
    <source>
        <dbReference type="EMBL" id="KAJ6228921.1"/>
    </source>
</evidence>
<comment type="caution">
    <text evidence="8">The sequence shown here is derived from an EMBL/GenBank/DDBJ whole genome shotgun (WGS) entry which is preliminary data.</text>
</comment>
<dbReference type="PANTHER" id="PTHR21208:SF0">
    <property type="entry name" value="ADP-DEPENDENT GLUCOKINASE"/>
    <property type="match status" value="1"/>
</dbReference>
<organism evidence="8 9">
    <name type="scientific">Anaeramoeba flamelloides</name>
    <dbReference type="NCBI Taxonomy" id="1746091"/>
    <lineage>
        <taxon>Eukaryota</taxon>
        <taxon>Metamonada</taxon>
        <taxon>Anaeramoebidae</taxon>
        <taxon>Anaeramoeba</taxon>
    </lineage>
</organism>
<reference evidence="8" key="1">
    <citation type="submission" date="2022-08" db="EMBL/GenBank/DDBJ databases">
        <title>Novel sulfate-reducing endosymbionts in the free-living metamonad Anaeramoeba.</title>
        <authorList>
            <person name="Jerlstrom-Hultqvist J."/>
            <person name="Cepicka I."/>
            <person name="Gallot-Lavallee L."/>
            <person name="Salas-Leiva D."/>
            <person name="Curtis B.A."/>
            <person name="Zahonova K."/>
            <person name="Pipaliya S."/>
            <person name="Dacks J."/>
            <person name="Roger A.J."/>
        </authorList>
    </citation>
    <scope>NUCLEOTIDE SEQUENCE</scope>
    <source>
        <strain evidence="8">Schooner1</strain>
    </source>
</reference>
<dbReference type="PANTHER" id="PTHR21208">
    <property type="entry name" value="ADP-DEPENDENT GLUCOKINASE"/>
    <property type="match status" value="1"/>
</dbReference>
<protein>
    <submittedName>
        <fullName evidence="8">Adp-dependent glucokinase</fullName>
    </submittedName>
</protein>
<dbReference type="EMBL" id="JAOAOG010000325">
    <property type="protein sequence ID" value="KAJ6228921.1"/>
    <property type="molecule type" value="Genomic_DNA"/>
</dbReference>
<dbReference type="Proteomes" id="UP001150062">
    <property type="component" value="Unassembled WGS sequence"/>
</dbReference>
<dbReference type="Pfam" id="PF04587">
    <property type="entry name" value="ADP_PFK_GK"/>
    <property type="match status" value="2"/>
</dbReference>
<keyword evidence="5" id="KW-0324">Glycolysis</keyword>
<accession>A0ABQ8X8P9</accession>
<gene>
    <name evidence="8" type="ORF">M0813_08420</name>
</gene>